<reference evidence="1 2" key="1">
    <citation type="submission" date="2024-09" db="EMBL/GenBank/DDBJ databases">
        <authorList>
            <person name="Sun Q."/>
            <person name="Mori K."/>
        </authorList>
    </citation>
    <scope>NUCLEOTIDE SEQUENCE [LARGE SCALE GENOMIC DNA]</scope>
    <source>
        <strain evidence="1 2">CCM 3426</strain>
    </source>
</reference>
<accession>A0ABV5I7N5</accession>
<name>A0ABV5I7N5_9ACTN</name>
<sequence length="42" mass="4622">MDVVQLKADADPSRRTAAAGTISGNFTHHYTSTIYIRLADRT</sequence>
<protein>
    <submittedName>
        <fullName evidence="1">Uncharacterized protein</fullName>
    </submittedName>
</protein>
<gene>
    <name evidence="1" type="ORF">ACFFV7_01310</name>
</gene>
<evidence type="ECO:0000313" key="1">
    <source>
        <dbReference type="EMBL" id="MFB9199814.1"/>
    </source>
</evidence>
<dbReference type="Proteomes" id="UP001589647">
    <property type="component" value="Unassembled WGS sequence"/>
</dbReference>
<evidence type="ECO:0000313" key="2">
    <source>
        <dbReference type="Proteomes" id="UP001589647"/>
    </source>
</evidence>
<dbReference type="RefSeq" id="WP_268246029.1">
    <property type="nucleotide sequence ID" value="NZ_BMRC01000001.1"/>
</dbReference>
<proteinExistence type="predicted"/>
<organism evidence="1 2">
    <name type="scientific">Nonomuraea spiralis</name>
    <dbReference type="NCBI Taxonomy" id="46182"/>
    <lineage>
        <taxon>Bacteria</taxon>
        <taxon>Bacillati</taxon>
        <taxon>Actinomycetota</taxon>
        <taxon>Actinomycetes</taxon>
        <taxon>Streptosporangiales</taxon>
        <taxon>Streptosporangiaceae</taxon>
        <taxon>Nonomuraea</taxon>
    </lineage>
</organism>
<comment type="caution">
    <text evidence="1">The sequence shown here is derived from an EMBL/GenBank/DDBJ whole genome shotgun (WGS) entry which is preliminary data.</text>
</comment>
<keyword evidence="2" id="KW-1185">Reference proteome</keyword>
<dbReference type="EMBL" id="JBHMEI010000001">
    <property type="protein sequence ID" value="MFB9199814.1"/>
    <property type="molecule type" value="Genomic_DNA"/>
</dbReference>